<keyword evidence="3" id="KW-0443">Lipid metabolism</keyword>
<dbReference type="PANTHER" id="PTHR11941:SF75">
    <property type="entry name" value="ENOYL-COA HYDRATASE_ISOMERASE FAMILY PROTEIN"/>
    <property type="match status" value="1"/>
</dbReference>
<dbReference type="Gene3D" id="3.90.226.10">
    <property type="entry name" value="2-enoyl-CoA Hydratase, Chain A, domain 1"/>
    <property type="match status" value="1"/>
</dbReference>
<dbReference type="GO" id="GO:0004165">
    <property type="term" value="F:delta(3)-delta(2)-enoyl-CoA isomerase activity"/>
    <property type="evidence" value="ECO:0007669"/>
    <property type="project" value="UniProtKB-EC"/>
</dbReference>
<dbReference type="Proteomes" id="UP000762676">
    <property type="component" value="Unassembled WGS sequence"/>
</dbReference>
<reference evidence="4 5" key="1">
    <citation type="journal article" date="2021" name="Elife">
        <title>Chloroplast acquisition without the gene transfer in kleptoplastic sea slugs, Plakobranchus ocellatus.</title>
        <authorList>
            <person name="Maeda T."/>
            <person name="Takahashi S."/>
            <person name="Yoshida T."/>
            <person name="Shimamura S."/>
            <person name="Takaki Y."/>
            <person name="Nagai Y."/>
            <person name="Toyoda A."/>
            <person name="Suzuki Y."/>
            <person name="Arimoto A."/>
            <person name="Ishii H."/>
            <person name="Satoh N."/>
            <person name="Nishiyama T."/>
            <person name="Hasebe M."/>
            <person name="Maruyama T."/>
            <person name="Minagawa J."/>
            <person name="Obokata J."/>
            <person name="Shigenobu S."/>
        </authorList>
    </citation>
    <scope>NUCLEOTIDE SEQUENCE [LARGE SCALE GENOMIC DNA]</scope>
</reference>
<organism evidence="4 5">
    <name type="scientific">Elysia marginata</name>
    <dbReference type="NCBI Taxonomy" id="1093978"/>
    <lineage>
        <taxon>Eukaryota</taxon>
        <taxon>Metazoa</taxon>
        <taxon>Spiralia</taxon>
        <taxon>Lophotrochozoa</taxon>
        <taxon>Mollusca</taxon>
        <taxon>Gastropoda</taxon>
        <taxon>Heterobranchia</taxon>
        <taxon>Euthyneura</taxon>
        <taxon>Panpulmonata</taxon>
        <taxon>Sacoglossa</taxon>
        <taxon>Placobranchoidea</taxon>
        <taxon>Plakobranchidae</taxon>
        <taxon>Elysia</taxon>
    </lineage>
</organism>
<dbReference type="GO" id="GO:0006635">
    <property type="term" value="P:fatty acid beta-oxidation"/>
    <property type="evidence" value="ECO:0007669"/>
    <property type="project" value="TreeGrafter"/>
</dbReference>
<dbReference type="GO" id="GO:0005777">
    <property type="term" value="C:peroxisome"/>
    <property type="evidence" value="ECO:0007669"/>
    <property type="project" value="TreeGrafter"/>
</dbReference>
<name>A0AAV4IME8_9GAST</name>
<evidence type="ECO:0000256" key="3">
    <source>
        <dbReference type="ARBA" id="ARBA00023098"/>
    </source>
</evidence>
<dbReference type="CDD" id="cd06558">
    <property type="entry name" value="crotonase-like"/>
    <property type="match status" value="1"/>
</dbReference>
<dbReference type="Pfam" id="PF00378">
    <property type="entry name" value="ECH_1"/>
    <property type="match status" value="1"/>
</dbReference>
<evidence type="ECO:0000313" key="5">
    <source>
        <dbReference type="Proteomes" id="UP000762676"/>
    </source>
</evidence>
<evidence type="ECO:0000256" key="2">
    <source>
        <dbReference type="ARBA" id="ARBA00000765"/>
    </source>
</evidence>
<gene>
    <name evidence="4" type="ORF">ElyMa_006674800</name>
</gene>
<comment type="catalytic activity">
    <reaction evidence="1">
        <text>a (3Z)-enoyl-CoA = a 4-saturated (2E)-enoyl-CoA</text>
        <dbReference type="Rhea" id="RHEA:45900"/>
        <dbReference type="ChEBI" id="CHEBI:85097"/>
        <dbReference type="ChEBI" id="CHEBI:85489"/>
        <dbReference type="EC" id="5.3.3.8"/>
    </reaction>
</comment>
<dbReference type="InterPro" id="IPR001753">
    <property type="entry name" value="Enoyl-CoA_hydra/iso"/>
</dbReference>
<comment type="catalytic activity">
    <reaction evidence="2">
        <text>a (3E)-enoyl-CoA = a 4-saturated (2E)-enoyl-CoA</text>
        <dbReference type="Rhea" id="RHEA:45228"/>
        <dbReference type="ChEBI" id="CHEBI:58521"/>
        <dbReference type="ChEBI" id="CHEBI:85097"/>
        <dbReference type="EC" id="5.3.3.8"/>
    </reaction>
</comment>
<protein>
    <submittedName>
        <fullName evidence="4">Enoyl-CoA delta isomerase 1, peroxisomal-like</fullName>
    </submittedName>
</protein>
<evidence type="ECO:0000313" key="4">
    <source>
        <dbReference type="EMBL" id="GFS11554.1"/>
    </source>
</evidence>
<dbReference type="FunFam" id="3.90.226.10:FF:000049">
    <property type="entry name" value="Enoyl-CoA delta isomerase 3"/>
    <property type="match status" value="1"/>
</dbReference>
<dbReference type="EMBL" id="BMAT01013379">
    <property type="protein sequence ID" value="GFS11554.1"/>
    <property type="molecule type" value="Genomic_DNA"/>
</dbReference>
<proteinExistence type="predicted"/>
<accession>A0AAV4IME8</accession>
<dbReference type="AlphaFoldDB" id="A0AAV4IME8"/>
<comment type="caution">
    <text evidence="4">The sequence shown here is derived from an EMBL/GenBank/DDBJ whole genome shotgun (WGS) entry which is preliminary data.</text>
</comment>
<keyword evidence="4" id="KW-0413">Isomerase</keyword>
<dbReference type="InterPro" id="IPR029045">
    <property type="entry name" value="ClpP/crotonase-like_dom_sf"/>
</dbReference>
<sequence length="259" mass="28860">MSISDNLHKPTKALGGLELHYLGDIAVIVMDCGENRLNIPFLDNFNELLDDVEKNKACKGLITTGKGKFYGNGLDLKWLSTLNSPETMKEFYKKLAVWLKRLLLFPLPTLAALNGHAFAGGALMAYAHDLRVMNKEKGWLCFNEVFISRQFLPFHLLYIRTKMGSGHNFTDAIVLGKRYTGSEALDCGLVHAAPSMSLLLSESIQLLKSFYGKSGYPGDSLYLMKCSVYSEVVEQIQKDLAAVDDRPVMNVSNNVKSRL</sequence>
<keyword evidence="5" id="KW-1185">Reference proteome</keyword>
<dbReference type="SUPFAM" id="SSF52096">
    <property type="entry name" value="ClpP/crotonase"/>
    <property type="match status" value="1"/>
</dbReference>
<dbReference type="PANTHER" id="PTHR11941">
    <property type="entry name" value="ENOYL-COA HYDRATASE-RELATED"/>
    <property type="match status" value="1"/>
</dbReference>
<evidence type="ECO:0000256" key="1">
    <source>
        <dbReference type="ARBA" id="ARBA00000452"/>
    </source>
</evidence>